<accession>A0ABU8Q5Z1</accession>
<protein>
    <recommendedName>
        <fullName evidence="6">Aminopeptidase N</fullName>
        <ecNumber evidence="5">3.4.11.2</ecNumber>
    </recommendedName>
</protein>
<dbReference type="InterPro" id="IPR042097">
    <property type="entry name" value="Aminopeptidase_N-like_N_sf"/>
</dbReference>
<keyword evidence="11" id="KW-0862">Zinc</keyword>
<dbReference type="EMBL" id="JBBGZA010000001">
    <property type="protein sequence ID" value="MEJ5094659.1"/>
    <property type="molecule type" value="Genomic_DNA"/>
</dbReference>
<dbReference type="Gene3D" id="1.25.40.320">
    <property type="entry name" value="Peptidase M1, leukotriene A4 hydrolase/aminopeptidase C-terminal domain"/>
    <property type="match status" value="1"/>
</dbReference>
<dbReference type="SUPFAM" id="SSF55486">
    <property type="entry name" value="Metalloproteases ('zincins'), catalytic domain"/>
    <property type="match status" value="1"/>
</dbReference>
<comment type="catalytic activity">
    <reaction evidence="1">
        <text>Release of an N-terminal amino acid, Xaa-|-Yaa- from a peptide, amide or arylamide. Xaa is preferably Ala, but may be most amino acids including Pro (slow action). When a terminal hydrophobic residue is followed by a prolyl residue, the two may be released as an intact Xaa-Pro dipeptide.</text>
        <dbReference type="EC" id="3.4.11.2"/>
    </reaction>
</comment>
<evidence type="ECO:0000256" key="2">
    <source>
        <dbReference type="ARBA" id="ARBA00001947"/>
    </source>
</evidence>
<keyword evidence="10" id="KW-0378">Hydrolase</keyword>
<comment type="cofactor">
    <cofactor evidence="2">
        <name>Zn(2+)</name>
        <dbReference type="ChEBI" id="CHEBI:29105"/>
    </cofactor>
</comment>
<reference evidence="15 16" key="1">
    <citation type="submission" date="2023-12" db="EMBL/GenBank/DDBJ databases">
        <title>Gut-associated functions are favored during microbiome assembly across C. elegans life.</title>
        <authorList>
            <person name="Zimmermann J."/>
        </authorList>
    </citation>
    <scope>NUCLEOTIDE SEQUENCE [LARGE SCALE GENOMIC DNA]</scope>
    <source>
        <strain evidence="15 16">JUb134</strain>
    </source>
</reference>
<dbReference type="PRINTS" id="PR00756">
    <property type="entry name" value="ALADIPTASE"/>
</dbReference>
<dbReference type="InterPro" id="IPR001930">
    <property type="entry name" value="Peptidase_M1"/>
</dbReference>
<keyword evidence="13" id="KW-0732">Signal</keyword>
<proteinExistence type="inferred from homology"/>
<evidence type="ECO:0000256" key="7">
    <source>
        <dbReference type="ARBA" id="ARBA00022490"/>
    </source>
</evidence>
<keyword evidence="12" id="KW-0482">Metalloprotease</keyword>
<dbReference type="InterPro" id="IPR014782">
    <property type="entry name" value="Peptidase_M1_dom"/>
</dbReference>
<dbReference type="Gene3D" id="1.10.390.10">
    <property type="entry name" value="Neutral Protease Domain 2"/>
    <property type="match status" value="1"/>
</dbReference>
<dbReference type="InterPro" id="IPR016024">
    <property type="entry name" value="ARM-type_fold"/>
</dbReference>
<dbReference type="SUPFAM" id="SSF48371">
    <property type="entry name" value="ARM repeat"/>
    <property type="match status" value="1"/>
</dbReference>
<dbReference type="Pfam" id="PF17900">
    <property type="entry name" value="Peptidase_M1_N"/>
    <property type="match status" value="1"/>
</dbReference>
<dbReference type="SUPFAM" id="SSF63737">
    <property type="entry name" value="Leukotriene A4 hydrolase N-terminal domain"/>
    <property type="match status" value="1"/>
</dbReference>
<comment type="subcellular location">
    <subcellularLocation>
        <location evidence="3">Cytoplasm</location>
    </subcellularLocation>
</comment>
<evidence type="ECO:0000256" key="1">
    <source>
        <dbReference type="ARBA" id="ARBA00000098"/>
    </source>
</evidence>
<feature type="domain" description="Peptidase M1 leukotriene A4 hydrolase/aminopeptidase C-terminal" evidence="14">
    <location>
        <begin position="476"/>
        <end position="615"/>
    </location>
</feature>
<keyword evidence="9" id="KW-0479">Metal-binding</keyword>
<evidence type="ECO:0000256" key="13">
    <source>
        <dbReference type="SAM" id="SignalP"/>
    </source>
</evidence>
<evidence type="ECO:0000256" key="6">
    <source>
        <dbReference type="ARBA" id="ARBA00015611"/>
    </source>
</evidence>
<evidence type="ECO:0000256" key="5">
    <source>
        <dbReference type="ARBA" id="ARBA00012564"/>
    </source>
</evidence>
<keyword evidence="8" id="KW-0645">Protease</keyword>
<dbReference type="CDD" id="cd09599">
    <property type="entry name" value="M1_LTA4H"/>
    <property type="match status" value="1"/>
</dbReference>
<dbReference type="InterPro" id="IPR049980">
    <property type="entry name" value="LTA4H_cat"/>
</dbReference>
<keyword evidence="7" id="KW-0963">Cytoplasm</keyword>
<dbReference type="PANTHER" id="PTHR45726">
    <property type="entry name" value="LEUKOTRIENE A-4 HYDROLASE"/>
    <property type="match status" value="1"/>
</dbReference>
<comment type="similarity">
    <text evidence="4">Belongs to the peptidase M1 family.</text>
</comment>
<evidence type="ECO:0000256" key="8">
    <source>
        <dbReference type="ARBA" id="ARBA00022670"/>
    </source>
</evidence>
<feature type="chain" id="PRO_5047024526" description="Aminopeptidase N" evidence="13">
    <location>
        <begin position="18"/>
        <end position="616"/>
    </location>
</feature>
<dbReference type="EC" id="3.4.11.2" evidence="5"/>
<dbReference type="Proteomes" id="UP001380365">
    <property type="component" value="Unassembled WGS sequence"/>
</dbReference>
<evidence type="ECO:0000313" key="15">
    <source>
        <dbReference type="EMBL" id="MEJ5094659.1"/>
    </source>
</evidence>
<dbReference type="Gene3D" id="3.30.2010.30">
    <property type="match status" value="1"/>
</dbReference>
<evidence type="ECO:0000256" key="3">
    <source>
        <dbReference type="ARBA" id="ARBA00004496"/>
    </source>
</evidence>
<evidence type="ECO:0000256" key="11">
    <source>
        <dbReference type="ARBA" id="ARBA00022833"/>
    </source>
</evidence>
<dbReference type="Pfam" id="PF01433">
    <property type="entry name" value="Peptidase_M1"/>
    <property type="match status" value="1"/>
</dbReference>
<dbReference type="InterPro" id="IPR034015">
    <property type="entry name" value="M1_LTA4H"/>
</dbReference>
<dbReference type="InterPro" id="IPR038502">
    <property type="entry name" value="M1_LTA-4_hydro/amino_C_sf"/>
</dbReference>
<dbReference type="InterPro" id="IPR045357">
    <property type="entry name" value="Aminopeptidase_N-like_N"/>
</dbReference>
<name>A0ABU8Q5Z1_9SPHN</name>
<evidence type="ECO:0000256" key="10">
    <source>
        <dbReference type="ARBA" id="ARBA00022801"/>
    </source>
</evidence>
<keyword evidence="16" id="KW-1185">Reference proteome</keyword>
<dbReference type="RefSeq" id="WP_132883602.1">
    <property type="nucleotide sequence ID" value="NZ_JBBGZA010000001.1"/>
</dbReference>
<organism evidence="15 16">
    <name type="scientific">Sphingomonas molluscorum</name>
    <dbReference type="NCBI Taxonomy" id="418184"/>
    <lineage>
        <taxon>Bacteria</taxon>
        <taxon>Pseudomonadati</taxon>
        <taxon>Pseudomonadota</taxon>
        <taxon>Alphaproteobacteria</taxon>
        <taxon>Sphingomonadales</taxon>
        <taxon>Sphingomonadaceae</taxon>
        <taxon>Sphingomonas</taxon>
    </lineage>
</organism>
<evidence type="ECO:0000313" key="16">
    <source>
        <dbReference type="Proteomes" id="UP001380365"/>
    </source>
</evidence>
<gene>
    <name evidence="15" type="ORF">WH159_08920</name>
</gene>
<sequence>MRRFLLASALLAAPAMAAPDAPSPTLTTPDARDVLTYARPEIARVTHVDLDLVADFASRTMRGTATLDILARPDAREIVLDDKGLVISRITDGAGKPLKWTVGAEDPYKGAPLTVAIGKARRIVITYSSRPDARALGWLPPELTAGKRKPYLFSQGQAINNRSWIPTQDSPGIRQSWSASITVPADLVAVMSGERLTPEGEAAGEGLRRYRFRMDRNVPPYLIALAVGDIGFRAVDGRTGVFTEPTDLDRTASELSDTGKMVTTAEALYGAYRWGRFDVLVLPPSFPFGGMENPTLTFATPTIITGDKSNVDVIAHELAHSWSGNLVTNATWSDSWLNEGFTTYFENRIDEALYGKERAATLADLSWDDLQRDLKEAKPEQTRLHGDPEGTFGQLDYTKGSTFLRTIEYTVGRGRWDAYLRSYFDRHAFQPQTSANFLKDLRANLIRGDSALEEKLQLDAWVYQPGLPANAVHVKSATLAKIDQILERVNGGAPFASIDASRWSTQEWLRFLNGLPRQQSAARLAELDQAFRLSTSANAYIRSAWLVLAIGNRYQPAIASAEQFLPSVGRNLLITPVYRALKAHGDWGMPVARRIFDKARAGYHPVTAGAIAQLLG</sequence>
<evidence type="ECO:0000256" key="4">
    <source>
        <dbReference type="ARBA" id="ARBA00010136"/>
    </source>
</evidence>
<dbReference type="SMART" id="SM01263">
    <property type="entry name" value="Leuk-A4-hydro_C"/>
    <property type="match status" value="1"/>
</dbReference>
<dbReference type="InterPro" id="IPR015211">
    <property type="entry name" value="Peptidase_M1_C"/>
</dbReference>
<feature type="signal peptide" evidence="13">
    <location>
        <begin position="1"/>
        <end position="17"/>
    </location>
</feature>
<dbReference type="PANTHER" id="PTHR45726:SF3">
    <property type="entry name" value="LEUKOTRIENE A-4 HYDROLASE"/>
    <property type="match status" value="1"/>
</dbReference>
<dbReference type="InterPro" id="IPR027268">
    <property type="entry name" value="Peptidase_M4/M1_CTD_sf"/>
</dbReference>
<comment type="caution">
    <text evidence="15">The sequence shown here is derived from an EMBL/GenBank/DDBJ whole genome shotgun (WGS) entry which is preliminary data.</text>
</comment>
<dbReference type="Gene3D" id="2.60.40.1730">
    <property type="entry name" value="tricorn interacting facor f3 domain"/>
    <property type="match status" value="1"/>
</dbReference>
<evidence type="ECO:0000256" key="12">
    <source>
        <dbReference type="ARBA" id="ARBA00023049"/>
    </source>
</evidence>
<evidence type="ECO:0000259" key="14">
    <source>
        <dbReference type="SMART" id="SM01263"/>
    </source>
</evidence>
<evidence type="ECO:0000256" key="9">
    <source>
        <dbReference type="ARBA" id="ARBA00022723"/>
    </source>
</evidence>
<dbReference type="Pfam" id="PF09127">
    <property type="entry name" value="Leuk-A4-hydro_C"/>
    <property type="match status" value="1"/>
</dbReference>